<evidence type="ECO:0000256" key="4">
    <source>
        <dbReference type="RuleBase" id="RU000363"/>
    </source>
</evidence>
<dbReference type="AlphaFoldDB" id="A0A4W5MP82"/>
<evidence type="ECO:0000256" key="1">
    <source>
        <dbReference type="ARBA" id="ARBA00006484"/>
    </source>
</evidence>
<reference evidence="5" key="3">
    <citation type="submission" date="2025-09" db="UniProtKB">
        <authorList>
            <consortium name="Ensembl"/>
        </authorList>
    </citation>
    <scope>IDENTIFICATION</scope>
</reference>
<organism evidence="5 6">
    <name type="scientific">Hucho hucho</name>
    <name type="common">huchen</name>
    <dbReference type="NCBI Taxonomy" id="62062"/>
    <lineage>
        <taxon>Eukaryota</taxon>
        <taxon>Metazoa</taxon>
        <taxon>Chordata</taxon>
        <taxon>Craniata</taxon>
        <taxon>Vertebrata</taxon>
        <taxon>Euteleostomi</taxon>
        <taxon>Actinopterygii</taxon>
        <taxon>Neopterygii</taxon>
        <taxon>Teleostei</taxon>
        <taxon>Protacanthopterygii</taxon>
        <taxon>Salmoniformes</taxon>
        <taxon>Salmonidae</taxon>
        <taxon>Salmoninae</taxon>
        <taxon>Hucho</taxon>
    </lineage>
</organism>
<evidence type="ECO:0000313" key="6">
    <source>
        <dbReference type="Proteomes" id="UP000314982"/>
    </source>
</evidence>
<evidence type="ECO:0000256" key="2">
    <source>
        <dbReference type="ARBA" id="ARBA00022857"/>
    </source>
</evidence>
<proteinExistence type="inferred from homology"/>
<reference evidence="5" key="2">
    <citation type="submission" date="2025-08" db="UniProtKB">
        <authorList>
            <consortium name="Ensembl"/>
        </authorList>
    </citation>
    <scope>IDENTIFICATION</scope>
</reference>
<protein>
    <submittedName>
        <fullName evidence="5">Carbonyl reductase 1</fullName>
    </submittedName>
</protein>
<dbReference type="Pfam" id="PF00106">
    <property type="entry name" value="adh_short"/>
    <property type="match status" value="1"/>
</dbReference>
<dbReference type="Gene3D" id="3.40.50.720">
    <property type="entry name" value="NAD(P)-binding Rossmann-like Domain"/>
    <property type="match status" value="1"/>
</dbReference>
<sequence>MPHLSGGWIILVKEKCSLAGHVNKFYGAIHISLPGRETAAVESLNSEGLKPLFQQLDIDDPESVRAARDFFKEKYGGLDVLINNAGIAFKRTYWNPSCDSFKTNFFATRDMCNEFLPIIKPGGRVVNVSSVMSSIALNRCSPELQARFRSNDITEEELEGLMKRGAGPTAYGVPKTGLTVLSRIHARKLRHERPADQILLNACCLGWVRTDMAGPNGPKSPDEGAITPVSLALLPAGAGEPHGQFVIDKKVHPW</sequence>
<dbReference type="SUPFAM" id="SSF51735">
    <property type="entry name" value="NAD(P)-binding Rossmann-fold domains"/>
    <property type="match status" value="1"/>
</dbReference>
<dbReference type="PANTHER" id="PTHR43963:SF4">
    <property type="entry name" value="CARBONYL REDUCTASE (NADPH)"/>
    <property type="match status" value="1"/>
</dbReference>
<name>A0A4W5MP82_9TELE</name>
<dbReference type="GO" id="GO:0004090">
    <property type="term" value="F:carbonyl reductase (NADPH) activity"/>
    <property type="evidence" value="ECO:0007669"/>
    <property type="project" value="TreeGrafter"/>
</dbReference>
<dbReference type="Proteomes" id="UP000314982">
    <property type="component" value="Unassembled WGS sequence"/>
</dbReference>
<dbReference type="Ensembl" id="ENSHHUT00000041151.1">
    <property type="protein sequence ID" value="ENSHHUP00000039608.1"/>
    <property type="gene ID" value="ENSHHUG00000024580.1"/>
</dbReference>
<dbReference type="InterPro" id="IPR002347">
    <property type="entry name" value="SDR_fam"/>
</dbReference>
<dbReference type="GeneTree" id="ENSGT00510000046499"/>
<evidence type="ECO:0000313" key="5">
    <source>
        <dbReference type="Ensembl" id="ENSHHUP00000039608.1"/>
    </source>
</evidence>
<keyword evidence="3" id="KW-0560">Oxidoreductase</keyword>
<keyword evidence="6" id="KW-1185">Reference proteome</keyword>
<dbReference type="PRINTS" id="PR00080">
    <property type="entry name" value="SDRFAMILY"/>
</dbReference>
<dbReference type="InterPro" id="IPR036291">
    <property type="entry name" value="NAD(P)-bd_dom_sf"/>
</dbReference>
<dbReference type="PRINTS" id="PR00081">
    <property type="entry name" value="GDHRDH"/>
</dbReference>
<comment type="similarity">
    <text evidence="1 4">Belongs to the short-chain dehydrogenases/reductases (SDR) family.</text>
</comment>
<reference evidence="6" key="1">
    <citation type="submission" date="2018-06" db="EMBL/GenBank/DDBJ databases">
        <title>Genome assembly of Danube salmon.</title>
        <authorList>
            <person name="Macqueen D.J."/>
            <person name="Gundappa M.K."/>
        </authorList>
    </citation>
    <scope>NUCLEOTIDE SEQUENCE [LARGE SCALE GENOMIC DNA]</scope>
</reference>
<keyword evidence="2" id="KW-0521">NADP</keyword>
<accession>A0A4W5MP82</accession>
<evidence type="ECO:0000256" key="3">
    <source>
        <dbReference type="ARBA" id="ARBA00023002"/>
    </source>
</evidence>
<dbReference type="PANTHER" id="PTHR43963">
    <property type="entry name" value="CARBONYL REDUCTASE 1-RELATED"/>
    <property type="match status" value="1"/>
</dbReference>